<evidence type="ECO:0000313" key="3">
    <source>
        <dbReference type="Proteomes" id="UP000612362"/>
    </source>
</evidence>
<comment type="caution">
    <text evidence="2">The sequence shown here is derived from an EMBL/GenBank/DDBJ whole genome shotgun (WGS) entry which is preliminary data.</text>
</comment>
<organism evidence="2 3">
    <name type="scientific">Ktedonospora formicarum</name>
    <dbReference type="NCBI Taxonomy" id="2778364"/>
    <lineage>
        <taxon>Bacteria</taxon>
        <taxon>Bacillati</taxon>
        <taxon>Chloroflexota</taxon>
        <taxon>Ktedonobacteria</taxon>
        <taxon>Ktedonobacterales</taxon>
        <taxon>Ktedonobacteraceae</taxon>
        <taxon>Ktedonospora</taxon>
    </lineage>
</organism>
<name>A0A8J3I4P1_9CHLR</name>
<evidence type="ECO:0000259" key="1">
    <source>
        <dbReference type="PROSITE" id="PS50995"/>
    </source>
</evidence>
<dbReference type="SMART" id="SM00347">
    <property type="entry name" value="HTH_MARR"/>
    <property type="match status" value="1"/>
</dbReference>
<dbReference type="Pfam" id="PF12802">
    <property type="entry name" value="MarR_2"/>
    <property type="match status" value="1"/>
</dbReference>
<dbReference type="InterPro" id="IPR011991">
    <property type="entry name" value="ArsR-like_HTH"/>
</dbReference>
<dbReference type="SUPFAM" id="SSF46785">
    <property type="entry name" value="Winged helix' DNA-binding domain"/>
    <property type="match status" value="1"/>
</dbReference>
<sequence>MRASRENSTTAVFFHTFMAEQVGLGATESKTLYLLGARGPMTAGEIARETGLTTPSVTSLIDRLESKGFVRRVRDSHDRRRVIVEQRPERLAELNNLFGSLADEFGDIVDAYSDDQLAAIADYLTRSSERSREIVARLQKRKQDAPEAEGNR</sequence>
<gene>
    <name evidence="2" type="primary">ycgE</name>
    <name evidence="2" type="ORF">KSX_75870</name>
</gene>
<dbReference type="PANTHER" id="PTHR33164">
    <property type="entry name" value="TRANSCRIPTIONAL REGULATOR, MARR FAMILY"/>
    <property type="match status" value="1"/>
</dbReference>
<proteinExistence type="predicted"/>
<keyword evidence="3" id="KW-1185">Reference proteome</keyword>
<evidence type="ECO:0000313" key="2">
    <source>
        <dbReference type="EMBL" id="GHO49424.1"/>
    </source>
</evidence>
<dbReference type="AlphaFoldDB" id="A0A8J3I4P1"/>
<dbReference type="InterPro" id="IPR039422">
    <property type="entry name" value="MarR/SlyA-like"/>
</dbReference>
<accession>A0A8J3I4P1</accession>
<protein>
    <submittedName>
        <fullName evidence="2">Putative HTH-type transcriptional regulator YcgE</fullName>
    </submittedName>
</protein>
<dbReference type="Proteomes" id="UP000612362">
    <property type="component" value="Unassembled WGS sequence"/>
</dbReference>
<dbReference type="InterPro" id="IPR000835">
    <property type="entry name" value="HTH_MarR-typ"/>
</dbReference>
<dbReference type="Gene3D" id="1.10.10.10">
    <property type="entry name" value="Winged helix-like DNA-binding domain superfamily/Winged helix DNA-binding domain"/>
    <property type="match status" value="1"/>
</dbReference>
<dbReference type="CDD" id="cd00090">
    <property type="entry name" value="HTH_ARSR"/>
    <property type="match status" value="1"/>
</dbReference>
<reference evidence="2" key="1">
    <citation type="submission" date="2020-10" db="EMBL/GenBank/DDBJ databases">
        <title>Taxonomic study of unclassified bacteria belonging to the class Ktedonobacteria.</title>
        <authorList>
            <person name="Yabe S."/>
            <person name="Wang C.M."/>
            <person name="Zheng Y."/>
            <person name="Sakai Y."/>
            <person name="Cavaletti L."/>
            <person name="Monciardini P."/>
            <person name="Donadio S."/>
        </authorList>
    </citation>
    <scope>NUCLEOTIDE SEQUENCE</scope>
    <source>
        <strain evidence="2">SOSP1-1</strain>
    </source>
</reference>
<dbReference type="GO" id="GO:0006950">
    <property type="term" value="P:response to stress"/>
    <property type="evidence" value="ECO:0007669"/>
    <property type="project" value="TreeGrafter"/>
</dbReference>
<dbReference type="EMBL" id="BNJF01000005">
    <property type="protein sequence ID" value="GHO49424.1"/>
    <property type="molecule type" value="Genomic_DNA"/>
</dbReference>
<dbReference type="InterPro" id="IPR036390">
    <property type="entry name" value="WH_DNA-bd_sf"/>
</dbReference>
<feature type="domain" description="HTH marR-type" evidence="1">
    <location>
        <begin position="1"/>
        <end position="129"/>
    </location>
</feature>
<dbReference type="InterPro" id="IPR036388">
    <property type="entry name" value="WH-like_DNA-bd_sf"/>
</dbReference>
<dbReference type="GO" id="GO:0003700">
    <property type="term" value="F:DNA-binding transcription factor activity"/>
    <property type="evidence" value="ECO:0007669"/>
    <property type="project" value="InterPro"/>
</dbReference>
<dbReference type="PANTHER" id="PTHR33164:SF106">
    <property type="entry name" value="TRANSCRIPTIONAL REGULATORY PROTEIN"/>
    <property type="match status" value="1"/>
</dbReference>
<dbReference type="PROSITE" id="PS50995">
    <property type="entry name" value="HTH_MARR_2"/>
    <property type="match status" value="1"/>
</dbReference>